<keyword evidence="9 12" id="KW-0472">Membrane</keyword>
<dbReference type="GO" id="GO:0015979">
    <property type="term" value="P:photosynthesis"/>
    <property type="evidence" value="ECO:0007669"/>
    <property type="project" value="UniProtKB-UniRule"/>
</dbReference>
<keyword evidence="15" id="KW-0150">Chloroplast</keyword>
<dbReference type="InterPro" id="IPR002644">
    <property type="entry name" value="PSII_PsbZ"/>
</dbReference>
<dbReference type="EMBL" id="KJ746598">
    <property type="protein sequence ID" value="AID67541.1"/>
    <property type="molecule type" value="Genomic_DNA"/>
</dbReference>
<keyword evidence="15" id="KW-0934">Plastid</keyword>
<evidence type="ECO:0000256" key="11">
    <source>
        <dbReference type="ARBA" id="ARBA00038734"/>
    </source>
</evidence>
<evidence type="ECO:0000256" key="7">
    <source>
        <dbReference type="ARBA" id="ARBA00022989"/>
    </source>
</evidence>
<comment type="subcellular location">
    <subcellularLocation>
        <location evidence="1">Membrane</location>
        <topology evidence="1">Multi-pass membrane protein</topology>
    </subcellularLocation>
    <subcellularLocation>
        <location evidence="12">Plastid</location>
        <location evidence="12">Chloroplast thylakoid membrane</location>
        <topology evidence="12">Multi-pass membrane protein</topology>
    </subcellularLocation>
</comment>
<proteinExistence type="inferred from homology"/>
<comment type="function">
    <text evidence="13">Controls the interaction of photosystem II (PSII) cores with the light-harvesting antenna, regulates electron flow through the 2 photosystem reaction centers. PSII is a light-driven water plastoquinone oxidoreductase, using light energy to abstract electrons from H(2)O, generating a proton gradient subsequently used for ATP formation.</text>
</comment>
<evidence type="ECO:0000256" key="4">
    <source>
        <dbReference type="ARBA" id="ARBA00022469"/>
    </source>
</evidence>
<dbReference type="PANTHER" id="PTHR34971:SF2">
    <property type="entry name" value="PHOTOSYSTEM II REACTION CENTER PROTEIN Z"/>
    <property type="match status" value="1"/>
</dbReference>
<reference evidence="15" key="1">
    <citation type="journal article" date="2014" name="BMC Genomics">
        <title>Six newly sequenced chloroplast genomes from prasinophyte green algae provide insights into the relationships among prasinophyte lineages and the diversity of streamlined genome architecture in picoplanktonic species.</title>
        <authorList>
            <person name="Lemieux C."/>
            <person name="Otis C."/>
            <person name="Turmel M."/>
        </authorList>
    </citation>
    <scope>NUCLEOTIDE SEQUENCE</scope>
</reference>
<organism evidence="15">
    <name type="scientific">Prasinoderma coloniale</name>
    <dbReference type="NCBI Taxonomy" id="156133"/>
    <lineage>
        <taxon>Eukaryota</taxon>
        <taxon>Viridiplantae</taxon>
        <taxon>Prasinodermophyta</taxon>
        <taxon>Prasinodermophyceae</taxon>
        <taxon>Prasinodermales</taxon>
        <taxon>Prasinodermaceae</taxon>
        <taxon>Prasinoderma</taxon>
    </lineage>
</organism>
<name>A0A088CJ26_9VIRI</name>
<accession>A0A088CJ26</accession>
<keyword evidence="10 12" id="KW-0604">Photosystem II</keyword>
<evidence type="ECO:0000256" key="14">
    <source>
        <dbReference type="SAM" id="Phobius"/>
    </source>
</evidence>
<dbReference type="SUPFAM" id="SSF161055">
    <property type="entry name" value="PsbZ-like"/>
    <property type="match status" value="1"/>
</dbReference>
<evidence type="ECO:0000313" key="15">
    <source>
        <dbReference type="EMBL" id="AID67541.1"/>
    </source>
</evidence>
<dbReference type="PANTHER" id="PTHR34971">
    <property type="entry name" value="PHOTOSYSTEM II REACTION CENTER PROTEIN Z"/>
    <property type="match status" value="1"/>
</dbReference>
<keyword evidence="5 12" id="KW-0602">Photosynthesis</keyword>
<evidence type="ECO:0000256" key="10">
    <source>
        <dbReference type="ARBA" id="ARBA00023276"/>
    </source>
</evidence>
<comment type="similarity">
    <text evidence="2 12 13">Belongs to the PsbZ family.</text>
</comment>
<dbReference type="GO" id="GO:0042549">
    <property type="term" value="P:photosystem II stabilization"/>
    <property type="evidence" value="ECO:0007669"/>
    <property type="project" value="InterPro"/>
</dbReference>
<evidence type="ECO:0000256" key="9">
    <source>
        <dbReference type="ARBA" id="ARBA00023136"/>
    </source>
</evidence>
<keyword evidence="7 12" id="KW-1133">Transmembrane helix</keyword>
<sequence length="62" mass="6572">MLQIFQLATFALILVSFGLVVGVPVTLALPDGWSSAKGTVYSGLGLWFALVFLVGILNSFVI</sequence>
<gene>
    <name evidence="12 15" type="primary">psbZ</name>
</gene>
<dbReference type="AlphaFoldDB" id="A0A088CJ26"/>
<evidence type="ECO:0000256" key="3">
    <source>
        <dbReference type="ARBA" id="ARBA00021665"/>
    </source>
</evidence>
<evidence type="ECO:0000256" key="13">
    <source>
        <dbReference type="RuleBase" id="RU003472"/>
    </source>
</evidence>
<feature type="transmembrane region" description="Helical" evidence="14">
    <location>
        <begin position="38"/>
        <end position="61"/>
    </location>
</feature>
<evidence type="ECO:0000256" key="8">
    <source>
        <dbReference type="ARBA" id="ARBA00023078"/>
    </source>
</evidence>
<keyword evidence="8 12" id="KW-0793">Thylakoid</keyword>
<dbReference type="GO" id="GO:0009535">
    <property type="term" value="C:chloroplast thylakoid membrane"/>
    <property type="evidence" value="ECO:0007669"/>
    <property type="project" value="UniProtKB-SubCell"/>
</dbReference>
<evidence type="ECO:0000256" key="1">
    <source>
        <dbReference type="ARBA" id="ARBA00004141"/>
    </source>
</evidence>
<evidence type="ECO:0000256" key="2">
    <source>
        <dbReference type="ARBA" id="ARBA00008367"/>
    </source>
</evidence>
<dbReference type="HAMAP" id="MF_00644">
    <property type="entry name" value="PSII_PsbZ"/>
    <property type="match status" value="1"/>
</dbReference>
<dbReference type="NCBIfam" id="TIGR03043">
    <property type="entry name" value="PS_II_psbZ"/>
    <property type="match status" value="1"/>
</dbReference>
<comment type="function">
    <text evidence="12">May control the interaction of photosystem II (PSII) cores with the light-harvesting antenna, regulates electron flow through the 2 photosystem reaction centers. PSII is a light-driven water plastoquinone oxidoreductase, using light energy to abstract electrons from H(2)O, generating a proton gradient subsequently used for ATP formation.</text>
</comment>
<keyword evidence="4 12" id="KW-0674">Reaction center</keyword>
<dbReference type="Pfam" id="PF01737">
    <property type="entry name" value="Ycf9"/>
    <property type="match status" value="1"/>
</dbReference>
<keyword evidence="6 12" id="KW-0812">Transmembrane</keyword>
<dbReference type="Gene3D" id="1.10.287.740">
    <property type="entry name" value="Photosystem II PsbZ, reaction centre"/>
    <property type="match status" value="1"/>
</dbReference>
<geneLocation type="chloroplast" evidence="15"/>
<evidence type="ECO:0000256" key="6">
    <source>
        <dbReference type="ARBA" id="ARBA00022692"/>
    </source>
</evidence>
<protein>
    <recommendedName>
        <fullName evidence="3 12">Photosystem II reaction center protein Z</fullName>
        <shortName evidence="12">PSII-Z</shortName>
    </recommendedName>
</protein>
<evidence type="ECO:0000256" key="5">
    <source>
        <dbReference type="ARBA" id="ARBA00022531"/>
    </source>
</evidence>
<dbReference type="GeneID" id="20358033"/>
<comment type="subunit">
    <text evidence="11 12">PSII is composed of 1 copy each of membrane proteins PsbA, PsbB, PsbC, PsbD, PsbE, PsbF, PsbH, PsbI, PsbJ, PsbK, PsbL, PsbM, PsbT, PsbY, PsbZ, Psb30/Ycf12, at least 3 peripheral proteins of the oxygen-evolving complex and a large number of cofactors. It forms dimeric complexes.</text>
</comment>
<dbReference type="RefSeq" id="YP_009057531.1">
    <property type="nucleotide sequence ID" value="NC_024817.1"/>
</dbReference>
<evidence type="ECO:0000256" key="12">
    <source>
        <dbReference type="HAMAP-Rule" id="MF_00644"/>
    </source>
</evidence>
<dbReference type="InterPro" id="IPR036512">
    <property type="entry name" value="PSII_PsbZ_sf"/>
</dbReference>
<dbReference type="GO" id="GO:0009539">
    <property type="term" value="C:photosystem II reaction center"/>
    <property type="evidence" value="ECO:0007669"/>
    <property type="project" value="InterPro"/>
</dbReference>